<evidence type="ECO:0000313" key="2">
    <source>
        <dbReference type="Proteomes" id="UP001055879"/>
    </source>
</evidence>
<sequence>MISDSSTGDDILPKEGCEDQQDYWQGRTEARFLSPISLDHFQWFLECKTQNFILHTLTFSAAYASAGITVIISGDLNTCAPKPLHQTLDATFI</sequence>
<dbReference type="EMBL" id="CM042050">
    <property type="protein sequence ID" value="KAI3733944.1"/>
    <property type="molecule type" value="Genomic_DNA"/>
</dbReference>
<reference evidence="1 2" key="2">
    <citation type="journal article" date="2022" name="Mol. Ecol. Resour.">
        <title>The genomes of chicory, endive, great burdock and yacon provide insights into Asteraceae paleo-polyploidization history and plant inulin production.</title>
        <authorList>
            <person name="Fan W."/>
            <person name="Wang S."/>
            <person name="Wang H."/>
            <person name="Wang A."/>
            <person name="Jiang F."/>
            <person name="Liu H."/>
            <person name="Zhao H."/>
            <person name="Xu D."/>
            <person name="Zhang Y."/>
        </authorList>
    </citation>
    <scope>NUCLEOTIDE SEQUENCE [LARGE SCALE GENOMIC DNA]</scope>
    <source>
        <strain evidence="2">cv. Niubang</strain>
    </source>
</reference>
<evidence type="ECO:0000313" key="1">
    <source>
        <dbReference type="EMBL" id="KAI3733944.1"/>
    </source>
</evidence>
<keyword evidence="2" id="KW-1185">Reference proteome</keyword>
<proteinExistence type="predicted"/>
<dbReference type="Proteomes" id="UP001055879">
    <property type="component" value="Linkage Group LG04"/>
</dbReference>
<comment type="caution">
    <text evidence="1">The sequence shown here is derived from an EMBL/GenBank/DDBJ whole genome shotgun (WGS) entry which is preliminary data.</text>
</comment>
<name>A0ACB9CI35_ARCLA</name>
<organism evidence="1 2">
    <name type="scientific">Arctium lappa</name>
    <name type="common">Greater burdock</name>
    <name type="synonym">Lappa major</name>
    <dbReference type="NCBI Taxonomy" id="4217"/>
    <lineage>
        <taxon>Eukaryota</taxon>
        <taxon>Viridiplantae</taxon>
        <taxon>Streptophyta</taxon>
        <taxon>Embryophyta</taxon>
        <taxon>Tracheophyta</taxon>
        <taxon>Spermatophyta</taxon>
        <taxon>Magnoliopsida</taxon>
        <taxon>eudicotyledons</taxon>
        <taxon>Gunneridae</taxon>
        <taxon>Pentapetalae</taxon>
        <taxon>asterids</taxon>
        <taxon>campanulids</taxon>
        <taxon>Asterales</taxon>
        <taxon>Asteraceae</taxon>
        <taxon>Carduoideae</taxon>
        <taxon>Cardueae</taxon>
        <taxon>Arctiinae</taxon>
        <taxon>Arctium</taxon>
    </lineage>
</organism>
<reference evidence="2" key="1">
    <citation type="journal article" date="2022" name="Mol. Ecol. Resour.">
        <title>The genomes of chicory, endive, great burdock and yacon provide insights into Asteraceae palaeo-polyploidization history and plant inulin production.</title>
        <authorList>
            <person name="Fan W."/>
            <person name="Wang S."/>
            <person name="Wang H."/>
            <person name="Wang A."/>
            <person name="Jiang F."/>
            <person name="Liu H."/>
            <person name="Zhao H."/>
            <person name="Xu D."/>
            <person name="Zhang Y."/>
        </authorList>
    </citation>
    <scope>NUCLEOTIDE SEQUENCE [LARGE SCALE GENOMIC DNA]</scope>
    <source>
        <strain evidence="2">cv. Niubang</strain>
    </source>
</reference>
<protein>
    <submittedName>
        <fullName evidence="1">Uncharacterized protein</fullName>
    </submittedName>
</protein>
<gene>
    <name evidence="1" type="ORF">L6452_13403</name>
</gene>
<accession>A0ACB9CI35</accession>